<name>A0A9D2LID2_9FIRM</name>
<keyword evidence="1" id="KW-1133">Transmembrane helix</keyword>
<evidence type="ECO:0000313" key="2">
    <source>
        <dbReference type="EMBL" id="HJB13184.1"/>
    </source>
</evidence>
<gene>
    <name evidence="2" type="ORF">H9787_05680</name>
</gene>
<reference evidence="2" key="1">
    <citation type="journal article" date="2021" name="PeerJ">
        <title>Extensive microbial diversity within the chicken gut microbiome revealed by metagenomics and culture.</title>
        <authorList>
            <person name="Gilroy R."/>
            <person name="Ravi A."/>
            <person name="Getino M."/>
            <person name="Pursley I."/>
            <person name="Horton D.L."/>
            <person name="Alikhan N.F."/>
            <person name="Baker D."/>
            <person name="Gharbi K."/>
            <person name="Hall N."/>
            <person name="Watson M."/>
            <person name="Adriaenssens E.M."/>
            <person name="Foster-Nyarko E."/>
            <person name="Jarju S."/>
            <person name="Secka A."/>
            <person name="Antonio M."/>
            <person name="Oren A."/>
            <person name="Chaudhuri R.R."/>
            <person name="La Ragione R."/>
            <person name="Hildebrand F."/>
            <person name="Pallen M.J."/>
        </authorList>
    </citation>
    <scope>NUCLEOTIDE SEQUENCE</scope>
    <source>
        <strain evidence="2">ChiBcec18-1249</strain>
    </source>
</reference>
<comment type="caution">
    <text evidence="2">The sequence shown here is derived from an EMBL/GenBank/DDBJ whole genome shotgun (WGS) entry which is preliminary data.</text>
</comment>
<dbReference type="AlphaFoldDB" id="A0A9D2LID2"/>
<feature type="transmembrane region" description="Helical" evidence="1">
    <location>
        <begin position="6"/>
        <end position="26"/>
    </location>
</feature>
<organism evidence="2 3">
    <name type="scientific">Candidatus Oscillibacter excrementigallinarum</name>
    <dbReference type="NCBI Taxonomy" id="2838716"/>
    <lineage>
        <taxon>Bacteria</taxon>
        <taxon>Bacillati</taxon>
        <taxon>Bacillota</taxon>
        <taxon>Clostridia</taxon>
        <taxon>Eubacteriales</taxon>
        <taxon>Oscillospiraceae</taxon>
        <taxon>Oscillibacter</taxon>
    </lineage>
</organism>
<reference evidence="2" key="2">
    <citation type="submission" date="2021-04" db="EMBL/GenBank/DDBJ databases">
        <authorList>
            <person name="Gilroy R."/>
        </authorList>
    </citation>
    <scope>NUCLEOTIDE SEQUENCE</scope>
    <source>
        <strain evidence="2">ChiBcec18-1249</strain>
    </source>
</reference>
<proteinExistence type="predicted"/>
<dbReference type="EMBL" id="DWZJ01000048">
    <property type="protein sequence ID" value="HJB13184.1"/>
    <property type="molecule type" value="Genomic_DNA"/>
</dbReference>
<dbReference type="Proteomes" id="UP000823824">
    <property type="component" value="Unassembled WGS sequence"/>
</dbReference>
<accession>A0A9D2LID2</accession>
<keyword evidence="1" id="KW-0472">Membrane</keyword>
<protein>
    <submittedName>
        <fullName evidence="2">Uncharacterized protein</fullName>
    </submittedName>
</protein>
<evidence type="ECO:0000313" key="3">
    <source>
        <dbReference type="Proteomes" id="UP000823824"/>
    </source>
</evidence>
<keyword evidence="1" id="KW-0812">Transmembrane</keyword>
<evidence type="ECO:0000256" key="1">
    <source>
        <dbReference type="SAM" id="Phobius"/>
    </source>
</evidence>
<sequence>MKKPTAGLVVCLLLCGALIAGTFYLIGYKTAYDRIENAAPSTVAATDARQEVIPCGR</sequence>